<sequence length="721" mass="80957">MAQLNVVSFLIDGNTVTPGSSISASFLIENTGSARTSLTSWDDLVYICPKQDASKQDLLNLGYLLSTTLHVGALDPGEIYLTNVTLIIPKDLYSQIFFYVLTTDKVETGLFVEFSSQASSRYFHKIAISVDNSRLPNLIVSANESIGTQKGGQPLLISYYFTNNGVISSSRVFYNSFYLSDDYHKDEFDLKLKTSYYSKTIAVNETVNDTVSLFLPYDLKSRNYFIIIEVDSGNAVYEYDELDNEFVISMSVEQTLSTDVAVVDVKTAQMVSYGDTLDVQWKLRNNGSISAHGYTCDSVFLSSDRKWDIEDKQIGQTTCRFVTLEPYNQHSSFTDVDNSLTGKIPEMSEASYVAVVKSRSNILDKHLENNVGFSCNETNIKVMHLNLDFVYKMRIGTNNAKLFLLPNISSEETLVINAEYSGQHVTSVDVNLLVKLAKFEILSVFPNRAIPLGNATLKIEGTLFPEEVTMTLFNETSVELRPLKIFRFSSTLLYATFDFRFTAEGQRFSLNLTNTFTRNTTTLKDAIDISTGKVGKVLAELDVPNALIPGQKGLVYLYLKNIGDTDVVSPLIFIQTNGIAHLNIESDSEDAQSTNLNAVHYDEANITFNGRSYTFERHVDGIYQNTYLGELRLSSNDTNNLTYIYMDKADGREYSYSNETGKLIGIKSVHDNSFVSLHYKDTQIQQIQHSDGPFLVMTYNERGFINWVELRNDSDNEQGGM</sequence>
<reference evidence="2" key="1">
    <citation type="submission" date="2021-03" db="EMBL/GenBank/DDBJ databases">
        <authorList>
            <person name="Bekaert M."/>
        </authorList>
    </citation>
    <scope>NUCLEOTIDE SEQUENCE</scope>
</reference>
<accession>A0A8S3Q8V6</accession>
<dbReference type="InterPro" id="IPR013783">
    <property type="entry name" value="Ig-like_fold"/>
</dbReference>
<dbReference type="EMBL" id="CAJPWZ010000369">
    <property type="protein sequence ID" value="CAG2191760.1"/>
    <property type="molecule type" value="Genomic_DNA"/>
</dbReference>
<dbReference type="OrthoDB" id="6151499at2759"/>
<evidence type="ECO:0000313" key="3">
    <source>
        <dbReference type="Proteomes" id="UP000683360"/>
    </source>
</evidence>
<evidence type="ECO:0000313" key="2">
    <source>
        <dbReference type="EMBL" id="CAG2191760.1"/>
    </source>
</evidence>
<dbReference type="Proteomes" id="UP000683360">
    <property type="component" value="Unassembled WGS sequence"/>
</dbReference>
<name>A0A8S3Q8V6_MYTED</name>
<protein>
    <recommendedName>
        <fullName evidence="1">CARDB domain-containing protein</fullName>
    </recommendedName>
</protein>
<evidence type="ECO:0000259" key="1">
    <source>
        <dbReference type="Pfam" id="PF07705"/>
    </source>
</evidence>
<keyword evidence="3" id="KW-1185">Reference proteome</keyword>
<feature type="domain" description="CARDB" evidence="1">
    <location>
        <begin position="136"/>
        <end position="246"/>
    </location>
</feature>
<dbReference type="AlphaFoldDB" id="A0A8S3Q8V6"/>
<organism evidence="2 3">
    <name type="scientific">Mytilus edulis</name>
    <name type="common">Blue mussel</name>
    <dbReference type="NCBI Taxonomy" id="6550"/>
    <lineage>
        <taxon>Eukaryota</taxon>
        <taxon>Metazoa</taxon>
        <taxon>Spiralia</taxon>
        <taxon>Lophotrochozoa</taxon>
        <taxon>Mollusca</taxon>
        <taxon>Bivalvia</taxon>
        <taxon>Autobranchia</taxon>
        <taxon>Pteriomorphia</taxon>
        <taxon>Mytilida</taxon>
        <taxon>Mytiloidea</taxon>
        <taxon>Mytilidae</taxon>
        <taxon>Mytilinae</taxon>
        <taxon>Mytilus</taxon>
    </lineage>
</organism>
<comment type="caution">
    <text evidence="2">The sequence shown here is derived from an EMBL/GenBank/DDBJ whole genome shotgun (WGS) entry which is preliminary data.</text>
</comment>
<proteinExistence type="predicted"/>
<gene>
    <name evidence="2" type="ORF">MEDL_6976</name>
</gene>
<dbReference type="Gene3D" id="2.60.40.10">
    <property type="entry name" value="Immunoglobulins"/>
    <property type="match status" value="1"/>
</dbReference>
<dbReference type="Pfam" id="PF07705">
    <property type="entry name" value="CARDB"/>
    <property type="match status" value="1"/>
</dbReference>
<dbReference type="InterPro" id="IPR011635">
    <property type="entry name" value="CARDB"/>
</dbReference>